<dbReference type="Pfam" id="PF01323">
    <property type="entry name" value="DSBA"/>
    <property type="match status" value="1"/>
</dbReference>
<dbReference type="GO" id="GO:0016853">
    <property type="term" value="F:isomerase activity"/>
    <property type="evidence" value="ECO:0007669"/>
    <property type="project" value="UniProtKB-KW"/>
</dbReference>
<evidence type="ECO:0000313" key="3">
    <source>
        <dbReference type="Proteomes" id="UP000224130"/>
    </source>
</evidence>
<protein>
    <submittedName>
        <fullName evidence="2">Putative DsbA family dithiol-disulfide isomerase</fullName>
    </submittedName>
</protein>
<dbReference type="OrthoDB" id="9799122at2"/>
<dbReference type="CDD" id="cd03024">
    <property type="entry name" value="DsbA_FrnE"/>
    <property type="match status" value="1"/>
</dbReference>
<dbReference type="AlphaFoldDB" id="A0A2A9EXE4"/>
<evidence type="ECO:0000259" key="1">
    <source>
        <dbReference type="Pfam" id="PF01323"/>
    </source>
</evidence>
<organism evidence="2 3">
    <name type="scientific">Isoptericola jiangsuensis</name>
    <dbReference type="NCBI Taxonomy" id="548579"/>
    <lineage>
        <taxon>Bacteria</taxon>
        <taxon>Bacillati</taxon>
        <taxon>Actinomycetota</taxon>
        <taxon>Actinomycetes</taxon>
        <taxon>Micrococcales</taxon>
        <taxon>Promicromonosporaceae</taxon>
        <taxon>Isoptericola</taxon>
    </lineage>
</organism>
<dbReference type="InterPro" id="IPR001853">
    <property type="entry name" value="DSBA-like_thioredoxin_dom"/>
</dbReference>
<dbReference type="RefSeq" id="WP_098463412.1">
    <property type="nucleotide sequence ID" value="NZ_PDJJ01000001.1"/>
</dbReference>
<accession>A0A2A9EXE4</accession>
<dbReference type="InterPro" id="IPR036249">
    <property type="entry name" value="Thioredoxin-like_sf"/>
</dbReference>
<feature type="domain" description="DSBA-like thioredoxin" evidence="1">
    <location>
        <begin position="6"/>
        <end position="205"/>
    </location>
</feature>
<dbReference type="Proteomes" id="UP000224130">
    <property type="component" value="Unassembled WGS sequence"/>
</dbReference>
<comment type="caution">
    <text evidence="2">The sequence shown here is derived from an EMBL/GenBank/DDBJ whole genome shotgun (WGS) entry which is preliminary data.</text>
</comment>
<dbReference type="SUPFAM" id="SSF52833">
    <property type="entry name" value="Thioredoxin-like"/>
    <property type="match status" value="1"/>
</dbReference>
<reference evidence="2 3" key="1">
    <citation type="submission" date="2017-10" db="EMBL/GenBank/DDBJ databases">
        <title>Sequencing the genomes of 1000 actinobacteria strains.</title>
        <authorList>
            <person name="Klenk H.-P."/>
        </authorList>
    </citation>
    <scope>NUCLEOTIDE SEQUENCE [LARGE SCALE GENOMIC DNA]</scope>
    <source>
        <strain evidence="2 3">DSM 21863</strain>
    </source>
</reference>
<dbReference type="Gene3D" id="3.40.30.10">
    <property type="entry name" value="Glutaredoxin"/>
    <property type="match status" value="1"/>
</dbReference>
<keyword evidence="2" id="KW-0413">Isomerase</keyword>
<proteinExistence type="predicted"/>
<dbReference type="EMBL" id="PDJJ01000001">
    <property type="protein sequence ID" value="PFG42982.1"/>
    <property type="molecule type" value="Genomic_DNA"/>
</dbReference>
<dbReference type="PANTHER" id="PTHR13887:SF41">
    <property type="entry name" value="THIOREDOXIN SUPERFAMILY PROTEIN"/>
    <property type="match status" value="1"/>
</dbReference>
<dbReference type="PANTHER" id="PTHR13887">
    <property type="entry name" value="GLUTATHIONE S-TRANSFERASE KAPPA"/>
    <property type="match status" value="1"/>
</dbReference>
<evidence type="ECO:0000313" key="2">
    <source>
        <dbReference type="EMBL" id="PFG42982.1"/>
    </source>
</evidence>
<keyword evidence="3" id="KW-1185">Reference proteome</keyword>
<dbReference type="GO" id="GO:0016491">
    <property type="term" value="F:oxidoreductase activity"/>
    <property type="evidence" value="ECO:0007669"/>
    <property type="project" value="InterPro"/>
</dbReference>
<sequence>MPTVHVDIWSDIACPFCYVGKRNFESAVAASDVDVEVTYRSFQLSPDLPEDVTGSHAEMLAAKMGVDVDTAHGMEARTTGLAHEVGLDFDYAALHPANTLLAHRLLHLAKAHGLQGAMKERLLAAYFTQGRHVGRLDELVDLAAEVGLDADEVRTALTGDAYTADVAQDVAQAAAYGIRGVPFFVLDGRLAVSGAQPPEVFAQALRQATEQAA</sequence>
<gene>
    <name evidence="2" type="ORF">ATJ88_1659</name>
</gene>
<name>A0A2A9EXE4_9MICO</name>